<feature type="transmembrane region" description="Helical" evidence="1">
    <location>
        <begin position="20"/>
        <end position="37"/>
    </location>
</feature>
<evidence type="ECO:0000256" key="1">
    <source>
        <dbReference type="SAM" id="Phobius"/>
    </source>
</evidence>
<dbReference type="RefSeq" id="WP_128465497.1">
    <property type="nucleotide sequence ID" value="NZ_CP035108.1"/>
</dbReference>
<keyword evidence="3" id="KW-1185">Reference proteome</keyword>
<keyword evidence="1" id="KW-0812">Transmembrane</keyword>
<protein>
    <submittedName>
        <fullName evidence="2">Uncharacterized protein</fullName>
    </submittedName>
</protein>
<name>A0A3R5YY04_9BACT</name>
<dbReference type="OrthoDB" id="9840866at2"/>
<reference evidence="2 3" key="1">
    <citation type="submission" date="2019-01" db="EMBL/GenBank/DDBJ databases">
        <title>Geovibrio thiophilus DSM 11263, complete genome.</title>
        <authorList>
            <person name="Spring S."/>
            <person name="Bunk B."/>
            <person name="Sproer C."/>
        </authorList>
    </citation>
    <scope>NUCLEOTIDE SEQUENCE [LARGE SCALE GENOMIC DNA]</scope>
    <source>
        <strain evidence="2 3">DSM 11263</strain>
    </source>
</reference>
<proteinExistence type="predicted"/>
<dbReference type="EMBL" id="CP035108">
    <property type="protein sequence ID" value="QAR32210.1"/>
    <property type="molecule type" value="Genomic_DNA"/>
</dbReference>
<feature type="transmembrane region" description="Helical" evidence="1">
    <location>
        <begin position="89"/>
        <end position="113"/>
    </location>
</feature>
<dbReference type="AlphaFoldDB" id="A0A3R5YY04"/>
<gene>
    <name evidence="2" type="ORF">EP073_02000</name>
</gene>
<accession>A0A3R5YY04</accession>
<feature type="transmembrane region" description="Helical" evidence="1">
    <location>
        <begin position="119"/>
        <end position="138"/>
    </location>
</feature>
<dbReference type="Proteomes" id="UP000287502">
    <property type="component" value="Chromosome"/>
</dbReference>
<dbReference type="KEGG" id="gtl:EP073_02000"/>
<evidence type="ECO:0000313" key="2">
    <source>
        <dbReference type="EMBL" id="QAR32210.1"/>
    </source>
</evidence>
<keyword evidence="1" id="KW-0472">Membrane</keyword>
<keyword evidence="1" id="KW-1133">Transmembrane helix</keyword>
<sequence>MSRIDESGYFHKAMMITKAMFPGVFIYLVFAGLSKVFDWNIFLYLSPDTVRQTGFVFVALSVVSFPLAREVEKHAVKNAKTGDGLLKRLYFSTLINLGIGEISAFFGVIIYVMSGDIRYFFLFFNICLLHIILNRPTYAKWKKHMRERFTSLPDEDD</sequence>
<organism evidence="2 3">
    <name type="scientific">Geovibrio thiophilus</name>
    <dbReference type="NCBI Taxonomy" id="139438"/>
    <lineage>
        <taxon>Bacteria</taxon>
        <taxon>Pseudomonadati</taxon>
        <taxon>Deferribacterota</taxon>
        <taxon>Deferribacteres</taxon>
        <taxon>Deferribacterales</taxon>
        <taxon>Geovibrionaceae</taxon>
        <taxon>Geovibrio</taxon>
    </lineage>
</organism>
<feature type="transmembrane region" description="Helical" evidence="1">
    <location>
        <begin position="49"/>
        <end position="68"/>
    </location>
</feature>
<evidence type="ECO:0000313" key="3">
    <source>
        <dbReference type="Proteomes" id="UP000287502"/>
    </source>
</evidence>